<dbReference type="OrthoDB" id="6247875at2759"/>
<keyword evidence="2" id="KW-0804">Transcription</keyword>
<evidence type="ECO:0000256" key="1">
    <source>
        <dbReference type="ARBA" id="ARBA00023125"/>
    </source>
</evidence>
<feature type="compositionally biased region" description="Basic and acidic residues" evidence="4">
    <location>
        <begin position="129"/>
        <end position="142"/>
    </location>
</feature>
<dbReference type="SMART" id="SM00398">
    <property type="entry name" value="HMG"/>
    <property type="match status" value="1"/>
</dbReference>
<dbReference type="Gene3D" id="1.10.30.10">
    <property type="entry name" value="High mobility group box domain"/>
    <property type="match status" value="1"/>
</dbReference>
<dbReference type="InterPro" id="IPR009071">
    <property type="entry name" value="HMG_box_dom"/>
</dbReference>
<keyword evidence="1 3" id="KW-0238">DNA-binding</keyword>
<feature type="region of interest" description="Disordered" evidence="4">
    <location>
        <begin position="44"/>
        <end position="80"/>
    </location>
</feature>
<accession>A0A5C3Q449</accession>
<dbReference type="AlphaFoldDB" id="A0A5C3Q449"/>
<dbReference type="EMBL" id="ML178870">
    <property type="protein sequence ID" value="TFK95947.1"/>
    <property type="molecule type" value="Genomic_DNA"/>
</dbReference>
<dbReference type="GO" id="GO:0001228">
    <property type="term" value="F:DNA-binding transcription activator activity, RNA polymerase II-specific"/>
    <property type="evidence" value="ECO:0007669"/>
    <property type="project" value="TreeGrafter"/>
</dbReference>
<evidence type="ECO:0000313" key="7">
    <source>
        <dbReference type="Proteomes" id="UP000305067"/>
    </source>
</evidence>
<dbReference type="Proteomes" id="UP000305067">
    <property type="component" value="Unassembled WGS sequence"/>
</dbReference>
<feature type="DNA-binding region" description="HMG box" evidence="3">
    <location>
        <begin position="74"/>
        <end position="145"/>
    </location>
</feature>
<feature type="domain" description="HMG box" evidence="5">
    <location>
        <begin position="74"/>
        <end position="145"/>
    </location>
</feature>
<evidence type="ECO:0000256" key="3">
    <source>
        <dbReference type="PROSITE-ProRule" id="PRU00267"/>
    </source>
</evidence>
<dbReference type="GO" id="GO:0000978">
    <property type="term" value="F:RNA polymerase II cis-regulatory region sequence-specific DNA binding"/>
    <property type="evidence" value="ECO:0007669"/>
    <property type="project" value="TreeGrafter"/>
</dbReference>
<keyword evidence="7" id="KW-1185">Reference proteome</keyword>
<evidence type="ECO:0000259" key="5">
    <source>
        <dbReference type="PROSITE" id="PS50118"/>
    </source>
</evidence>
<evidence type="ECO:0000313" key="6">
    <source>
        <dbReference type="EMBL" id="TFK95947.1"/>
    </source>
</evidence>
<feature type="compositionally biased region" description="Polar residues" evidence="4">
    <location>
        <begin position="64"/>
        <end position="73"/>
    </location>
</feature>
<dbReference type="InterPro" id="IPR050140">
    <property type="entry name" value="SRY-related_HMG-box_TF-like"/>
</dbReference>
<dbReference type="InterPro" id="IPR036910">
    <property type="entry name" value="HMG_box_dom_sf"/>
</dbReference>
<dbReference type="GO" id="GO:0030154">
    <property type="term" value="P:cell differentiation"/>
    <property type="evidence" value="ECO:0007669"/>
    <property type="project" value="TreeGrafter"/>
</dbReference>
<proteinExistence type="predicted"/>
<sequence length="310" mass="34530">MSLRCHFEARHVYSPPPRLHPSSTYPNISFQLVSLPRTPISSSSVSAKMHVSRPEPIPSRASDSRLTSKSSDQPPRPPNAFLLFRSDFVKNIRQKAVTAEKLQQNHLSTDAAVAWRKLSQADKAPFFADAERQKHEHTRRYPDYQYSPKPSGAKAKSSSSSKTSAPVTQHPARHAMMAMGKPSSTPEPFMYPSPGQARPHAHFAMNNDFYPFELSYDPTAGVTSQQLHAPTPYPSDPTIYTHLTSASSRPSPPALPSCGLRPGSPYMEEYYDTYESANYVDYSNELGAYPTGSQADAEYQAECARWIVDY</sequence>
<evidence type="ECO:0000256" key="2">
    <source>
        <dbReference type="ARBA" id="ARBA00023163"/>
    </source>
</evidence>
<dbReference type="SUPFAM" id="SSF47095">
    <property type="entry name" value="HMG-box"/>
    <property type="match status" value="1"/>
</dbReference>
<keyword evidence="3" id="KW-0539">Nucleus</keyword>
<evidence type="ECO:0000256" key="4">
    <source>
        <dbReference type="SAM" id="MobiDB-lite"/>
    </source>
</evidence>
<feature type="compositionally biased region" description="Low complexity" evidence="4">
    <location>
        <begin position="147"/>
        <end position="166"/>
    </location>
</feature>
<dbReference type="GO" id="GO:0005634">
    <property type="term" value="C:nucleus"/>
    <property type="evidence" value="ECO:0007669"/>
    <property type="project" value="UniProtKB-UniRule"/>
</dbReference>
<dbReference type="PANTHER" id="PTHR10270:SF161">
    <property type="entry name" value="SEX-DETERMINING REGION Y PROTEIN"/>
    <property type="match status" value="1"/>
</dbReference>
<reference evidence="6 7" key="1">
    <citation type="journal article" date="2019" name="Nat. Ecol. Evol.">
        <title>Megaphylogeny resolves global patterns of mushroom evolution.</title>
        <authorList>
            <person name="Varga T."/>
            <person name="Krizsan K."/>
            <person name="Foldi C."/>
            <person name="Dima B."/>
            <person name="Sanchez-Garcia M."/>
            <person name="Sanchez-Ramirez S."/>
            <person name="Szollosi G.J."/>
            <person name="Szarkandi J.G."/>
            <person name="Papp V."/>
            <person name="Albert L."/>
            <person name="Andreopoulos W."/>
            <person name="Angelini C."/>
            <person name="Antonin V."/>
            <person name="Barry K.W."/>
            <person name="Bougher N.L."/>
            <person name="Buchanan P."/>
            <person name="Buyck B."/>
            <person name="Bense V."/>
            <person name="Catcheside P."/>
            <person name="Chovatia M."/>
            <person name="Cooper J."/>
            <person name="Damon W."/>
            <person name="Desjardin D."/>
            <person name="Finy P."/>
            <person name="Geml J."/>
            <person name="Haridas S."/>
            <person name="Hughes K."/>
            <person name="Justo A."/>
            <person name="Karasinski D."/>
            <person name="Kautmanova I."/>
            <person name="Kiss B."/>
            <person name="Kocsube S."/>
            <person name="Kotiranta H."/>
            <person name="LaButti K.M."/>
            <person name="Lechner B.E."/>
            <person name="Liimatainen K."/>
            <person name="Lipzen A."/>
            <person name="Lukacs Z."/>
            <person name="Mihaltcheva S."/>
            <person name="Morgado L.N."/>
            <person name="Niskanen T."/>
            <person name="Noordeloos M.E."/>
            <person name="Ohm R.A."/>
            <person name="Ortiz-Santana B."/>
            <person name="Ovrebo C."/>
            <person name="Racz N."/>
            <person name="Riley R."/>
            <person name="Savchenko A."/>
            <person name="Shiryaev A."/>
            <person name="Soop K."/>
            <person name="Spirin V."/>
            <person name="Szebenyi C."/>
            <person name="Tomsovsky M."/>
            <person name="Tulloss R.E."/>
            <person name="Uehling J."/>
            <person name="Grigoriev I.V."/>
            <person name="Vagvolgyi C."/>
            <person name="Papp T."/>
            <person name="Martin F.M."/>
            <person name="Miettinen O."/>
            <person name="Hibbett D.S."/>
            <person name="Nagy L.G."/>
        </authorList>
    </citation>
    <scope>NUCLEOTIDE SEQUENCE [LARGE SCALE GENOMIC DNA]</scope>
    <source>
        <strain evidence="6 7">CBS 309.79</strain>
    </source>
</reference>
<dbReference type="Pfam" id="PF00505">
    <property type="entry name" value="HMG_box"/>
    <property type="match status" value="1"/>
</dbReference>
<name>A0A5C3Q449_9AGAR</name>
<dbReference type="PROSITE" id="PS50118">
    <property type="entry name" value="HMG_BOX_2"/>
    <property type="match status" value="1"/>
</dbReference>
<dbReference type="STRING" id="1884261.A0A5C3Q449"/>
<organism evidence="6 7">
    <name type="scientific">Pterulicium gracile</name>
    <dbReference type="NCBI Taxonomy" id="1884261"/>
    <lineage>
        <taxon>Eukaryota</taxon>
        <taxon>Fungi</taxon>
        <taxon>Dikarya</taxon>
        <taxon>Basidiomycota</taxon>
        <taxon>Agaricomycotina</taxon>
        <taxon>Agaricomycetes</taxon>
        <taxon>Agaricomycetidae</taxon>
        <taxon>Agaricales</taxon>
        <taxon>Pleurotineae</taxon>
        <taxon>Pterulaceae</taxon>
        <taxon>Pterulicium</taxon>
    </lineage>
</organism>
<protein>
    <recommendedName>
        <fullName evidence="5">HMG box domain-containing protein</fullName>
    </recommendedName>
</protein>
<dbReference type="CDD" id="cd01389">
    <property type="entry name" value="HMG-box_ROX1-like"/>
    <property type="match status" value="1"/>
</dbReference>
<dbReference type="PANTHER" id="PTHR10270">
    <property type="entry name" value="SOX TRANSCRIPTION FACTOR"/>
    <property type="match status" value="1"/>
</dbReference>
<gene>
    <name evidence="6" type="ORF">BDV98DRAFT_576919</name>
</gene>
<feature type="region of interest" description="Disordered" evidence="4">
    <location>
        <begin position="126"/>
        <end position="172"/>
    </location>
</feature>